<dbReference type="Pfam" id="PF17258">
    <property type="entry name" value="DUF5324"/>
    <property type="match status" value="1"/>
</dbReference>
<evidence type="ECO:0000313" key="3">
    <source>
        <dbReference type="EMBL" id="MDT0318152.1"/>
    </source>
</evidence>
<dbReference type="Proteomes" id="UP001183420">
    <property type="component" value="Unassembled WGS sequence"/>
</dbReference>
<protein>
    <submittedName>
        <fullName evidence="3">DUF5324 family protein</fullName>
    </submittedName>
</protein>
<feature type="transmembrane region" description="Helical" evidence="2">
    <location>
        <begin position="111"/>
        <end position="132"/>
    </location>
</feature>
<keyword evidence="4" id="KW-1185">Reference proteome</keyword>
<keyword evidence="2" id="KW-0812">Transmembrane</keyword>
<keyword evidence="2" id="KW-0472">Membrane</keyword>
<evidence type="ECO:0000256" key="1">
    <source>
        <dbReference type="SAM" id="MobiDB-lite"/>
    </source>
</evidence>
<proteinExistence type="predicted"/>
<gene>
    <name evidence="3" type="ORF">RNC47_07375</name>
</gene>
<organism evidence="3 4">
    <name type="scientific">Streptomyces millisiae</name>
    <dbReference type="NCBI Taxonomy" id="3075542"/>
    <lineage>
        <taxon>Bacteria</taxon>
        <taxon>Bacillati</taxon>
        <taxon>Actinomycetota</taxon>
        <taxon>Actinomycetes</taxon>
        <taxon>Kitasatosporales</taxon>
        <taxon>Streptomycetaceae</taxon>
        <taxon>Streptomyces</taxon>
    </lineage>
</organism>
<evidence type="ECO:0000313" key="4">
    <source>
        <dbReference type="Proteomes" id="UP001183420"/>
    </source>
</evidence>
<reference evidence="4" key="1">
    <citation type="submission" date="2023-07" db="EMBL/GenBank/DDBJ databases">
        <title>30 novel species of actinomycetes from the DSMZ collection.</title>
        <authorList>
            <person name="Nouioui I."/>
        </authorList>
    </citation>
    <scope>NUCLEOTIDE SEQUENCE [LARGE SCALE GENOMIC DNA]</scope>
    <source>
        <strain evidence="4">DSM 44918</strain>
    </source>
</reference>
<dbReference type="RefSeq" id="WP_311596619.1">
    <property type="nucleotide sequence ID" value="NZ_JAVREM010000004.1"/>
</dbReference>
<dbReference type="InterPro" id="IPR035214">
    <property type="entry name" value="DUF5324"/>
</dbReference>
<name>A0ABU2LKN4_9ACTN</name>
<feature type="region of interest" description="Disordered" evidence="1">
    <location>
        <begin position="137"/>
        <end position="157"/>
    </location>
</feature>
<dbReference type="EMBL" id="JAVREM010000004">
    <property type="protein sequence ID" value="MDT0318152.1"/>
    <property type="molecule type" value="Genomic_DNA"/>
</dbReference>
<evidence type="ECO:0000256" key="2">
    <source>
        <dbReference type="SAM" id="Phobius"/>
    </source>
</evidence>
<keyword evidence="2" id="KW-1133">Transmembrane helix</keyword>
<sequence length="157" mass="16654">MSHNGKSGVRHAADLMTPYAASAKRNASRYAQQAGAYVGPRAKWVADQARTGYTTQVAPRMGRAMASAGPASRQAAARSQAALAVLRGDVTPGDVRSALRRRRRYHAAGMVVRRLGTVGLVAGAAFAAWKWWNGQNDPDWLAEPTPGTEVLPEADAG</sequence>
<accession>A0ABU2LKN4</accession>
<comment type="caution">
    <text evidence="3">The sequence shown here is derived from an EMBL/GenBank/DDBJ whole genome shotgun (WGS) entry which is preliminary data.</text>
</comment>